<dbReference type="EMBL" id="BAAABM010000066">
    <property type="protein sequence ID" value="GAA0368604.1"/>
    <property type="molecule type" value="Genomic_DNA"/>
</dbReference>
<comment type="subcellular location">
    <subcellularLocation>
        <location evidence="1">Cell membrane</location>
        <topology evidence="1">Multi-pass membrane protein</topology>
    </subcellularLocation>
</comment>
<accession>A0ABN0XNL8</accession>
<evidence type="ECO:0000256" key="6">
    <source>
        <dbReference type="SAM" id="Phobius"/>
    </source>
</evidence>
<organism evidence="7 8">
    <name type="scientific">Actinoallomurus spadix</name>
    <dbReference type="NCBI Taxonomy" id="79912"/>
    <lineage>
        <taxon>Bacteria</taxon>
        <taxon>Bacillati</taxon>
        <taxon>Actinomycetota</taxon>
        <taxon>Actinomycetes</taxon>
        <taxon>Streptosporangiales</taxon>
        <taxon>Thermomonosporaceae</taxon>
        <taxon>Actinoallomurus</taxon>
    </lineage>
</organism>
<evidence type="ECO:0000256" key="5">
    <source>
        <dbReference type="ARBA" id="ARBA00023136"/>
    </source>
</evidence>
<dbReference type="Proteomes" id="UP001501822">
    <property type="component" value="Unassembled WGS sequence"/>
</dbReference>
<name>A0ABN0XNL8_9ACTN</name>
<evidence type="ECO:0000256" key="4">
    <source>
        <dbReference type="ARBA" id="ARBA00022989"/>
    </source>
</evidence>
<keyword evidence="8" id="KW-1185">Reference proteome</keyword>
<comment type="caution">
    <text evidence="7">The sequence shown here is derived from an EMBL/GenBank/DDBJ whole genome shotgun (WGS) entry which is preliminary data.</text>
</comment>
<reference evidence="7 8" key="1">
    <citation type="journal article" date="2019" name="Int. J. Syst. Evol. Microbiol.">
        <title>The Global Catalogue of Microorganisms (GCM) 10K type strain sequencing project: providing services to taxonomists for standard genome sequencing and annotation.</title>
        <authorList>
            <consortium name="The Broad Institute Genomics Platform"/>
            <consortium name="The Broad Institute Genome Sequencing Center for Infectious Disease"/>
            <person name="Wu L."/>
            <person name="Ma J."/>
        </authorList>
    </citation>
    <scope>NUCLEOTIDE SEQUENCE [LARGE SCALE GENOMIC DNA]</scope>
    <source>
        <strain evidence="7 8">JCM 3146</strain>
    </source>
</reference>
<dbReference type="Pfam" id="PF06081">
    <property type="entry name" value="ArAE_1"/>
    <property type="match status" value="1"/>
</dbReference>
<evidence type="ECO:0008006" key="9">
    <source>
        <dbReference type="Google" id="ProtNLM"/>
    </source>
</evidence>
<protein>
    <recommendedName>
        <fullName evidence="9">FUSC family protein</fullName>
    </recommendedName>
</protein>
<evidence type="ECO:0000256" key="1">
    <source>
        <dbReference type="ARBA" id="ARBA00004651"/>
    </source>
</evidence>
<dbReference type="InterPro" id="IPR010343">
    <property type="entry name" value="ArAE_1"/>
</dbReference>
<keyword evidence="5 6" id="KW-0472">Membrane</keyword>
<keyword evidence="3 6" id="KW-0812">Transmembrane</keyword>
<evidence type="ECO:0000256" key="3">
    <source>
        <dbReference type="ARBA" id="ARBA00022692"/>
    </source>
</evidence>
<evidence type="ECO:0000256" key="2">
    <source>
        <dbReference type="ARBA" id="ARBA00022475"/>
    </source>
</evidence>
<feature type="transmembrane region" description="Helical" evidence="6">
    <location>
        <begin position="87"/>
        <end position="103"/>
    </location>
</feature>
<gene>
    <name evidence="7" type="ORF">GCM10010151_68160</name>
</gene>
<evidence type="ECO:0000313" key="8">
    <source>
        <dbReference type="Proteomes" id="UP001501822"/>
    </source>
</evidence>
<proteinExistence type="predicted"/>
<keyword evidence="4 6" id="KW-1133">Transmembrane helix</keyword>
<keyword evidence="2" id="KW-1003">Cell membrane</keyword>
<sequence length="382" mass="41369">MRRTPPTEWPRPRPRNLLRSAGNAVRHPGRERDIVVQSLKAAGAALLAWVIAAIWLDAPLAYLAPWVALLMVNATVYRSIVKGVRQLAAVVVGLLAATGAHLLVGDRTLTLASVLIVMTPLAYWRRFGDEGIYAATTAILVLTSGAPSAHQLVSRLLETGLGTLVGVGVNALIVPPVHLRGARRTIESVADELAGLLEGAATALRDTWRADTATEWLRKAERTCAHAEDAWTAIERGRESLWLNPRRPQAEDPDPDPAPALLPLEVVAKRTASLQRTLVDAFAAGMPEPGRELVALYCDVLDHCADTVRAFRCRHFETSWPPPAEDDALREADERLRERLRARRSGADGGSADEALCIPIDRLLSALDDLLTSEPASAAASR</sequence>
<evidence type="ECO:0000313" key="7">
    <source>
        <dbReference type="EMBL" id="GAA0368604.1"/>
    </source>
</evidence>